<evidence type="ECO:0000313" key="1">
    <source>
        <dbReference type="EMBL" id="TQE08400.1"/>
    </source>
</evidence>
<name>A0A540ND27_MALBA</name>
<proteinExistence type="predicted"/>
<comment type="caution">
    <text evidence="1">The sequence shown here is derived from an EMBL/GenBank/DDBJ whole genome shotgun (WGS) entry which is preliminary data.</text>
</comment>
<reference evidence="1 2" key="1">
    <citation type="journal article" date="2019" name="G3 (Bethesda)">
        <title>Sequencing of a Wild Apple (Malus baccata) Genome Unravels the Differences Between Cultivated and Wild Apple Species Regarding Disease Resistance and Cold Tolerance.</title>
        <authorList>
            <person name="Chen X."/>
        </authorList>
    </citation>
    <scope>NUCLEOTIDE SEQUENCE [LARGE SCALE GENOMIC DNA]</scope>
    <source>
        <strain evidence="2">cv. Shandingzi</strain>
        <tissue evidence="1">Leaves</tissue>
    </source>
</reference>
<organism evidence="1 2">
    <name type="scientific">Malus baccata</name>
    <name type="common">Siberian crab apple</name>
    <name type="synonym">Pyrus baccata</name>
    <dbReference type="NCBI Taxonomy" id="106549"/>
    <lineage>
        <taxon>Eukaryota</taxon>
        <taxon>Viridiplantae</taxon>
        <taxon>Streptophyta</taxon>
        <taxon>Embryophyta</taxon>
        <taxon>Tracheophyta</taxon>
        <taxon>Spermatophyta</taxon>
        <taxon>Magnoliopsida</taxon>
        <taxon>eudicotyledons</taxon>
        <taxon>Gunneridae</taxon>
        <taxon>Pentapetalae</taxon>
        <taxon>rosids</taxon>
        <taxon>fabids</taxon>
        <taxon>Rosales</taxon>
        <taxon>Rosaceae</taxon>
        <taxon>Amygdaloideae</taxon>
        <taxon>Maleae</taxon>
        <taxon>Malus</taxon>
    </lineage>
</organism>
<evidence type="ECO:0000313" key="2">
    <source>
        <dbReference type="Proteomes" id="UP000315295"/>
    </source>
</evidence>
<keyword evidence="2" id="KW-1185">Reference proteome</keyword>
<gene>
    <name evidence="1" type="ORF">C1H46_006028</name>
</gene>
<dbReference type="EMBL" id="VIEB01000072">
    <property type="protein sequence ID" value="TQE08400.1"/>
    <property type="molecule type" value="Genomic_DNA"/>
</dbReference>
<dbReference type="Proteomes" id="UP000315295">
    <property type="component" value="Unassembled WGS sequence"/>
</dbReference>
<protein>
    <submittedName>
        <fullName evidence="1">Uncharacterized protein</fullName>
    </submittedName>
</protein>
<accession>A0A540ND27</accession>
<dbReference type="AlphaFoldDB" id="A0A540ND27"/>
<sequence>MSDSKVIGDDNFDEVDVFLNDDVRANVACYPIVTTVVAATTVEASIKEQASWHEAFGALKNEFKNGERVLNSIKELLPQGEIFISRIDFRGVMVCSRLLEVLGMFFKKVEGADKNLRHEAHALLGAYKT</sequence>